<evidence type="ECO:0000313" key="6">
    <source>
        <dbReference type="EMBL" id="PIA45241.1"/>
    </source>
</evidence>
<dbReference type="InterPro" id="IPR004087">
    <property type="entry name" value="KH_dom"/>
</dbReference>
<keyword evidence="4" id="KW-1133">Transmembrane helix</keyword>
<accession>A0A2G5DNY9</accession>
<dbReference type="SUPFAM" id="SSF54791">
    <property type="entry name" value="Eukaryotic type KH-domain (KH-domain type I)"/>
    <property type="match status" value="3"/>
</dbReference>
<name>A0A2G5DNY9_AQUCA</name>
<dbReference type="Pfam" id="PF00013">
    <property type="entry name" value="KH_1"/>
    <property type="match status" value="3"/>
</dbReference>
<evidence type="ECO:0000256" key="1">
    <source>
        <dbReference type="ARBA" id="ARBA00022737"/>
    </source>
</evidence>
<dbReference type="AlphaFoldDB" id="A0A2G5DNY9"/>
<dbReference type="GO" id="GO:0003723">
    <property type="term" value="F:RNA binding"/>
    <property type="evidence" value="ECO:0007669"/>
    <property type="project" value="UniProtKB-UniRule"/>
</dbReference>
<dbReference type="EMBL" id="KZ305034">
    <property type="protein sequence ID" value="PIA45241.1"/>
    <property type="molecule type" value="Genomic_DNA"/>
</dbReference>
<keyword evidence="7" id="KW-1185">Reference proteome</keyword>
<keyword evidence="2" id="KW-0694">RNA-binding</keyword>
<keyword evidence="4" id="KW-0472">Membrane</keyword>
<feature type="domain" description="K Homology" evidence="5">
    <location>
        <begin position="407"/>
        <end position="477"/>
    </location>
</feature>
<feature type="region of interest" description="Disordered" evidence="3">
    <location>
        <begin position="325"/>
        <end position="385"/>
    </location>
</feature>
<dbReference type="InParanoid" id="A0A2G5DNY9"/>
<dbReference type="CDD" id="cd22461">
    <property type="entry name" value="KH-I_PEPPER_like_rpt3"/>
    <property type="match status" value="1"/>
</dbReference>
<dbReference type="PROSITE" id="PS50084">
    <property type="entry name" value="KH_TYPE_1"/>
    <property type="match status" value="3"/>
</dbReference>
<feature type="region of interest" description="Disordered" evidence="3">
    <location>
        <begin position="98"/>
        <end position="126"/>
    </location>
</feature>
<keyword evidence="1" id="KW-0677">Repeat</keyword>
<dbReference type="OrthoDB" id="442947at2759"/>
<feature type="transmembrane region" description="Helical" evidence="4">
    <location>
        <begin position="53"/>
        <end position="74"/>
    </location>
</feature>
<evidence type="ECO:0000256" key="2">
    <source>
        <dbReference type="PROSITE-ProRule" id="PRU00117"/>
    </source>
</evidence>
<dbReference type="Proteomes" id="UP000230069">
    <property type="component" value="Unassembled WGS sequence"/>
</dbReference>
<evidence type="ECO:0000256" key="3">
    <source>
        <dbReference type="SAM" id="MobiDB-lite"/>
    </source>
</evidence>
<dbReference type="CDD" id="cd22460">
    <property type="entry name" value="KH-I_PEPPER_rpt2_like"/>
    <property type="match status" value="1"/>
</dbReference>
<feature type="domain" description="K Homology" evidence="5">
    <location>
        <begin position="135"/>
        <end position="208"/>
    </location>
</feature>
<evidence type="ECO:0000256" key="4">
    <source>
        <dbReference type="SAM" id="Phobius"/>
    </source>
</evidence>
<feature type="compositionally biased region" description="Basic and acidic residues" evidence="3">
    <location>
        <begin position="114"/>
        <end position="126"/>
    </location>
</feature>
<feature type="domain" description="K Homology" evidence="5">
    <location>
        <begin position="226"/>
        <end position="301"/>
    </location>
</feature>
<evidence type="ECO:0000313" key="7">
    <source>
        <dbReference type="Proteomes" id="UP000230069"/>
    </source>
</evidence>
<organism evidence="6 7">
    <name type="scientific">Aquilegia coerulea</name>
    <name type="common">Rocky mountain columbine</name>
    <dbReference type="NCBI Taxonomy" id="218851"/>
    <lineage>
        <taxon>Eukaryota</taxon>
        <taxon>Viridiplantae</taxon>
        <taxon>Streptophyta</taxon>
        <taxon>Embryophyta</taxon>
        <taxon>Tracheophyta</taxon>
        <taxon>Spermatophyta</taxon>
        <taxon>Magnoliopsida</taxon>
        <taxon>Ranunculales</taxon>
        <taxon>Ranunculaceae</taxon>
        <taxon>Thalictroideae</taxon>
        <taxon>Aquilegia</taxon>
    </lineage>
</organism>
<dbReference type="STRING" id="218851.A0A2G5DNY9"/>
<dbReference type="PANTHER" id="PTHR10288">
    <property type="entry name" value="KH DOMAIN CONTAINING RNA BINDING PROTEIN"/>
    <property type="match status" value="1"/>
</dbReference>
<dbReference type="FunCoup" id="A0A2G5DNY9">
    <property type="interactions" value="2796"/>
</dbReference>
<dbReference type="Gene3D" id="3.30.1370.10">
    <property type="entry name" value="K Homology domain, type 1"/>
    <property type="match status" value="1"/>
</dbReference>
<proteinExistence type="predicted"/>
<sequence length="531" mass="56984">MYAAHATGSAFTTHLCTGSHPNPLAFNNAFATLYSFLKVLILDRTFSEFREPILSFSAILLLLLLLQALSSLFLSSCKLVEHIMDATEELTSATVIDEPELTSAPGYSPTQENEEGKTDEAGVVDNEKRWPGWPGENVYRMLVPVQKVGSIIGRKGEFIKKDCEETRARIKILDGPPGTQERAVMVSAKEEPDAAVPPAIDGLLKVHSRVIDGLDGDANGPPSSGLTVSSRLLVVAAQAGNLIGKQGATIKSIQEASNTFVRVLGSEDLPVFALEDDRVVEIQGEPSGVHKAVELVASHLRKFLVDRSVIGLIEMHMQMPNSQIEQNVPPPHQSWGPPQGFGSDSGGAPGFGMNPQYMPPPRQHENYYPQPDHPPMDKHPHQGLSMYGRDAPMGVHPSNAQPSPIITQITQHMQVPLSYADAVIGTAGSNISYTRRASGATITIQETRGVPGEMTVEINGSASQVQTAQQLIQNFMAEAAASQNQAGGPVDPSYNSYPTQNSMYSSPPENTGHAGHNAGGYGAVYGANYGY</sequence>
<dbReference type="InterPro" id="IPR036612">
    <property type="entry name" value="KH_dom_type_1_sf"/>
</dbReference>
<reference evidence="6 7" key="1">
    <citation type="submission" date="2017-09" db="EMBL/GenBank/DDBJ databases">
        <title>WGS assembly of Aquilegia coerulea Goldsmith.</title>
        <authorList>
            <person name="Hodges S."/>
            <person name="Kramer E."/>
            <person name="Nordborg M."/>
            <person name="Tomkins J."/>
            <person name="Borevitz J."/>
            <person name="Derieg N."/>
            <person name="Yan J."/>
            <person name="Mihaltcheva S."/>
            <person name="Hayes R.D."/>
            <person name="Rokhsar D."/>
        </authorList>
    </citation>
    <scope>NUCLEOTIDE SEQUENCE [LARGE SCALE GENOMIC DNA]</scope>
    <source>
        <strain evidence="7">cv. Goldsmith</strain>
    </source>
</reference>
<dbReference type="Gene3D" id="3.30.310.210">
    <property type="match status" value="1"/>
</dbReference>
<evidence type="ECO:0000259" key="5">
    <source>
        <dbReference type="SMART" id="SM00322"/>
    </source>
</evidence>
<keyword evidence="4" id="KW-0812">Transmembrane</keyword>
<dbReference type="InterPro" id="IPR004088">
    <property type="entry name" value="KH_dom_type_1"/>
</dbReference>
<gene>
    <name evidence="6" type="ORF">AQUCO_01700640v1</name>
</gene>
<dbReference type="SMART" id="SM00322">
    <property type="entry name" value="KH"/>
    <property type="match status" value="3"/>
</dbReference>
<protein>
    <recommendedName>
        <fullName evidence="5">K Homology domain-containing protein</fullName>
    </recommendedName>
</protein>
<dbReference type="CDD" id="cd22459">
    <property type="entry name" value="KH-I_PEPPER_rpt1_like"/>
    <property type="match status" value="1"/>
</dbReference>